<dbReference type="PANTHER" id="PTHR37326:SF1">
    <property type="entry name" value="BLL3975 PROTEIN"/>
    <property type="match status" value="1"/>
</dbReference>
<keyword evidence="4" id="KW-0862">Zinc</keyword>
<evidence type="ECO:0000313" key="6">
    <source>
        <dbReference type="EMBL" id="AIQ58870.1"/>
    </source>
</evidence>
<keyword evidence="3" id="KW-0378">Hydrolase</keyword>
<dbReference type="EMBL" id="CP009285">
    <property type="protein sequence ID" value="AIQ58870.1"/>
    <property type="molecule type" value="Genomic_DNA"/>
</dbReference>
<dbReference type="GO" id="GO:0046872">
    <property type="term" value="F:metal ion binding"/>
    <property type="evidence" value="ECO:0007669"/>
    <property type="project" value="UniProtKB-KW"/>
</dbReference>
<evidence type="ECO:0000256" key="2">
    <source>
        <dbReference type="ARBA" id="ARBA00022723"/>
    </source>
</evidence>
<dbReference type="OrthoDB" id="2647974at2"/>
<evidence type="ECO:0000259" key="5">
    <source>
        <dbReference type="Pfam" id="PF24827"/>
    </source>
</evidence>
<dbReference type="GO" id="GO:0016788">
    <property type="term" value="F:hydrolase activity, acting on ester bonds"/>
    <property type="evidence" value="ECO:0007669"/>
    <property type="project" value="InterPro"/>
</dbReference>
<evidence type="ECO:0000313" key="7">
    <source>
        <dbReference type="Proteomes" id="UP000029518"/>
    </source>
</evidence>
<dbReference type="Proteomes" id="UP000029518">
    <property type="component" value="Chromosome"/>
</dbReference>
<dbReference type="Gene3D" id="3.40.630.10">
    <property type="entry name" value="Zn peptidases"/>
    <property type="match status" value="1"/>
</dbReference>
<proteinExistence type="predicted"/>
<organism evidence="6 7">
    <name type="scientific">Paenibacillus borealis</name>
    <dbReference type="NCBI Taxonomy" id="160799"/>
    <lineage>
        <taxon>Bacteria</taxon>
        <taxon>Bacillati</taxon>
        <taxon>Bacillota</taxon>
        <taxon>Bacilli</taxon>
        <taxon>Bacillales</taxon>
        <taxon>Paenibacillaceae</taxon>
        <taxon>Paenibacillus</taxon>
    </lineage>
</organism>
<dbReference type="PANTHER" id="PTHR37326">
    <property type="entry name" value="BLL3975 PROTEIN"/>
    <property type="match status" value="1"/>
</dbReference>
<evidence type="ECO:0000256" key="3">
    <source>
        <dbReference type="ARBA" id="ARBA00022801"/>
    </source>
</evidence>
<dbReference type="Pfam" id="PF24827">
    <property type="entry name" value="AstE_AspA_cat"/>
    <property type="match status" value="1"/>
</dbReference>
<feature type="domain" description="Succinylglutamate desuccinylase/Aspartoacylase catalytic" evidence="5">
    <location>
        <begin position="27"/>
        <end position="135"/>
    </location>
</feature>
<protein>
    <submittedName>
        <fullName evidence="6">Deacylase</fullName>
    </submittedName>
</protein>
<reference evidence="6" key="1">
    <citation type="submission" date="2014-08" db="EMBL/GenBank/DDBJ databases">
        <title>Comparative genomics of the Paenibacillus odorifer group.</title>
        <authorList>
            <person name="den Bakker H.C."/>
            <person name="Tsai Y.-C.Y.-C."/>
            <person name="Martin N."/>
            <person name="Korlach J."/>
            <person name="Wiedmann M."/>
        </authorList>
    </citation>
    <scope>NUCLEOTIDE SEQUENCE [LARGE SCALE GENOMIC DNA]</scope>
    <source>
        <strain evidence="6">DSM 13188</strain>
    </source>
</reference>
<dbReference type="SUPFAM" id="SSF53187">
    <property type="entry name" value="Zn-dependent exopeptidases"/>
    <property type="match status" value="1"/>
</dbReference>
<dbReference type="InterPro" id="IPR053138">
    <property type="entry name" value="N-alpha-Ac-DABA_deacetylase"/>
</dbReference>
<dbReference type="RefSeq" id="WP_042214230.1">
    <property type="nucleotide sequence ID" value="NZ_CP009285.1"/>
</dbReference>
<sequence>MSVEKHMLAAGTPYATPYYVVSSAAPGPVFMIISGVHGNEPASTRAAQGIVNRFNRGEWVLRRGKLIIVPLVNVSARRKGIRGKPDLNRTFPVGTGAKAGHPLSAAVFQLAKRYRPSWYLDLHEANGLSQLNPRRVGQTLIISTGSRAAGIAKQIVKKMNLSIPNRAYRFNIRRRERAGTSRMAMQRLLGAKAVTVETCWSLNFSLRVRLQSEIVSHFLRAAGLTG</sequence>
<dbReference type="HOGENOM" id="CLU_076896_0_0_9"/>
<dbReference type="AlphaFoldDB" id="A0A089LFK5"/>
<dbReference type="KEGG" id="pbd:PBOR_19530"/>
<comment type="cofactor">
    <cofactor evidence="1">
        <name>Zn(2+)</name>
        <dbReference type="ChEBI" id="CHEBI:29105"/>
    </cofactor>
</comment>
<name>A0A089LFK5_PAEBO</name>
<keyword evidence="7" id="KW-1185">Reference proteome</keyword>
<evidence type="ECO:0000256" key="1">
    <source>
        <dbReference type="ARBA" id="ARBA00001947"/>
    </source>
</evidence>
<dbReference type="InterPro" id="IPR055438">
    <property type="entry name" value="AstE_AspA_cat"/>
</dbReference>
<keyword evidence="2" id="KW-0479">Metal-binding</keyword>
<evidence type="ECO:0000256" key="4">
    <source>
        <dbReference type="ARBA" id="ARBA00022833"/>
    </source>
</evidence>
<gene>
    <name evidence="6" type="ORF">PBOR_19530</name>
</gene>
<accession>A0A089LFK5</accession>